<dbReference type="PROSITE" id="PS50262">
    <property type="entry name" value="G_PROTEIN_RECEP_F1_2"/>
    <property type="match status" value="1"/>
</dbReference>
<evidence type="ECO:0000259" key="9">
    <source>
        <dbReference type="PROSITE" id="PS50262"/>
    </source>
</evidence>
<evidence type="ECO:0000256" key="6">
    <source>
        <dbReference type="ARBA" id="ARBA00023170"/>
    </source>
</evidence>
<keyword evidence="5 8" id="KW-0472">Membrane</keyword>
<keyword evidence="4" id="KW-0297">G-protein coupled receptor</keyword>
<dbReference type="Pfam" id="PF00001">
    <property type="entry name" value="7tm_1"/>
    <property type="match status" value="1"/>
</dbReference>
<keyword evidence="7" id="KW-0807">Transducer</keyword>
<reference evidence="10 11" key="1">
    <citation type="journal article" date="2021" name="Elife">
        <title>Chloroplast acquisition without the gene transfer in kleptoplastic sea slugs, Plakobranchus ocellatus.</title>
        <authorList>
            <person name="Maeda T."/>
            <person name="Takahashi S."/>
            <person name="Yoshida T."/>
            <person name="Shimamura S."/>
            <person name="Takaki Y."/>
            <person name="Nagai Y."/>
            <person name="Toyoda A."/>
            <person name="Suzuki Y."/>
            <person name="Arimoto A."/>
            <person name="Ishii H."/>
            <person name="Satoh N."/>
            <person name="Nishiyama T."/>
            <person name="Hasebe M."/>
            <person name="Maruyama T."/>
            <person name="Minagawa J."/>
            <person name="Obokata J."/>
            <person name="Shigenobu S."/>
        </authorList>
    </citation>
    <scope>NUCLEOTIDE SEQUENCE [LARGE SCALE GENOMIC DNA]</scope>
</reference>
<dbReference type="PANTHER" id="PTHR24235">
    <property type="entry name" value="NEUROPEPTIDE Y RECEPTOR"/>
    <property type="match status" value="1"/>
</dbReference>
<protein>
    <submittedName>
        <fullName evidence="10">Neuropeptide FF receptor 2</fullName>
    </submittedName>
</protein>
<proteinExistence type="predicted"/>
<evidence type="ECO:0000256" key="3">
    <source>
        <dbReference type="ARBA" id="ARBA00022989"/>
    </source>
</evidence>
<dbReference type="Proteomes" id="UP000762676">
    <property type="component" value="Unassembled WGS sequence"/>
</dbReference>
<evidence type="ECO:0000313" key="10">
    <source>
        <dbReference type="EMBL" id="GFR84781.1"/>
    </source>
</evidence>
<name>A0AAV4GI91_9GAST</name>
<evidence type="ECO:0000256" key="1">
    <source>
        <dbReference type="ARBA" id="ARBA00004141"/>
    </source>
</evidence>
<dbReference type="GO" id="GO:0005886">
    <property type="term" value="C:plasma membrane"/>
    <property type="evidence" value="ECO:0007669"/>
    <property type="project" value="TreeGrafter"/>
</dbReference>
<keyword evidence="3 8" id="KW-1133">Transmembrane helix</keyword>
<comment type="caution">
    <text evidence="10">The sequence shown here is derived from an EMBL/GenBank/DDBJ whole genome shotgun (WGS) entry which is preliminary data.</text>
</comment>
<dbReference type="EMBL" id="BMAT01012059">
    <property type="protein sequence ID" value="GFR84781.1"/>
    <property type="molecule type" value="Genomic_DNA"/>
</dbReference>
<evidence type="ECO:0000256" key="2">
    <source>
        <dbReference type="ARBA" id="ARBA00022692"/>
    </source>
</evidence>
<accession>A0AAV4GI91</accession>
<dbReference type="PRINTS" id="PR00237">
    <property type="entry name" value="GPCRRHODOPSN"/>
</dbReference>
<evidence type="ECO:0000256" key="8">
    <source>
        <dbReference type="SAM" id="Phobius"/>
    </source>
</evidence>
<feature type="transmembrane region" description="Helical" evidence="8">
    <location>
        <begin position="96"/>
        <end position="125"/>
    </location>
</feature>
<dbReference type="Gene3D" id="1.20.1070.10">
    <property type="entry name" value="Rhodopsin 7-helix transmembrane proteins"/>
    <property type="match status" value="1"/>
</dbReference>
<evidence type="ECO:0000256" key="7">
    <source>
        <dbReference type="ARBA" id="ARBA00023224"/>
    </source>
</evidence>
<dbReference type="GO" id="GO:0042923">
    <property type="term" value="F:neuropeptide binding"/>
    <property type="evidence" value="ECO:0007669"/>
    <property type="project" value="TreeGrafter"/>
</dbReference>
<keyword evidence="11" id="KW-1185">Reference proteome</keyword>
<dbReference type="InterPro" id="IPR000276">
    <property type="entry name" value="GPCR_Rhodpsn"/>
</dbReference>
<dbReference type="PANTHER" id="PTHR24235:SF29">
    <property type="entry name" value="GH23382P"/>
    <property type="match status" value="1"/>
</dbReference>
<evidence type="ECO:0000256" key="5">
    <source>
        <dbReference type="ARBA" id="ARBA00023136"/>
    </source>
</evidence>
<comment type="subcellular location">
    <subcellularLocation>
        <location evidence="1">Membrane</location>
        <topology evidence="1">Multi-pass membrane protein</topology>
    </subcellularLocation>
</comment>
<dbReference type="InterPro" id="IPR017452">
    <property type="entry name" value="GPCR_Rhodpsn_7TM"/>
</dbReference>
<dbReference type="SUPFAM" id="SSF81321">
    <property type="entry name" value="Family A G protein-coupled receptor-like"/>
    <property type="match status" value="1"/>
</dbReference>
<evidence type="ECO:0000313" key="11">
    <source>
        <dbReference type="Proteomes" id="UP000762676"/>
    </source>
</evidence>
<keyword evidence="2 8" id="KW-0812">Transmembrane</keyword>
<gene>
    <name evidence="10" type="ORF">ElyMa_006010400</name>
</gene>
<keyword evidence="6 10" id="KW-0675">Receptor</keyword>
<organism evidence="10 11">
    <name type="scientific">Elysia marginata</name>
    <dbReference type="NCBI Taxonomy" id="1093978"/>
    <lineage>
        <taxon>Eukaryota</taxon>
        <taxon>Metazoa</taxon>
        <taxon>Spiralia</taxon>
        <taxon>Lophotrochozoa</taxon>
        <taxon>Mollusca</taxon>
        <taxon>Gastropoda</taxon>
        <taxon>Heterobranchia</taxon>
        <taxon>Euthyneura</taxon>
        <taxon>Panpulmonata</taxon>
        <taxon>Sacoglossa</taxon>
        <taxon>Placobranchoidea</taxon>
        <taxon>Plakobranchidae</taxon>
        <taxon>Elysia</taxon>
    </lineage>
</organism>
<dbReference type="AlphaFoldDB" id="A0AAV4GI91"/>
<feature type="domain" description="G-protein coupled receptors family 1 profile" evidence="9">
    <location>
        <begin position="116"/>
        <end position="165"/>
    </location>
</feature>
<feature type="transmembrane region" description="Helical" evidence="8">
    <location>
        <begin position="137"/>
        <end position="158"/>
    </location>
</feature>
<evidence type="ECO:0000256" key="4">
    <source>
        <dbReference type="ARBA" id="ARBA00023040"/>
    </source>
</evidence>
<dbReference type="GO" id="GO:0008188">
    <property type="term" value="F:neuropeptide receptor activity"/>
    <property type="evidence" value="ECO:0007669"/>
    <property type="project" value="TreeGrafter"/>
</dbReference>
<sequence length="165" mass="17863">MNSQVYSGTDSDTQFGLSDIGSYKKNQTTFVIIQPDVAAADEGFKDAWNYSSEYAVAACGLNCSGLGNLYTDQDNSSSAPSTNVTEEYFKLVKQPLFMLVILSVSYGIVFLLALLGNISVIIVVARDKSLHTATNLFLVNMAVADMLMAIFCLPLTLLSNIYTGK</sequence>
<dbReference type="GO" id="GO:0043005">
    <property type="term" value="C:neuron projection"/>
    <property type="evidence" value="ECO:0007669"/>
    <property type="project" value="TreeGrafter"/>
</dbReference>